<name>A0A8C6KUE6_NOTFU</name>
<dbReference type="InterPro" id="IPR000322">
    <property type="entry name" value="Glyco_hydro_31_TIM"/>
</dbReference>
<dbReference type="CDD" id="cd14752">
    <property type="entry name" value="GH31_N"/>
    <property type="match status" value="1"/>
</dbReference>
<dbReference type="SUPFAM" id="SSF74650">
    <property type="entry name" value="Galactose mutarotase-like"/>
    <property type="match status" value="1"/>
</dbReference>
<keyword evidence="3 4" id="KW-0326">Glycosidase</keyword>
<reference evidence="9" key="3">
    <citation type="submission" date="2025-09" db="UniProtKB">
        <authorList>
            <consortium name="Ensembl"/>
        </authorList>
    </citation>
    <scope>IDENTIFICATION</scope>
</reference>
<evidence type="ECO:0000313" key="10">
    <source>
        <dbReference type="Proteomes" id="UP000694548"/>
    </source>
</evidence>
<evidence type="ECO:0000259" key="7">
    <source>
        <dbReference type="Pfam" id="PF13802"/>
    </source>
</evidence>
<dbReference type="InterPro" id="IPR025887">
    <property type="entry name" value="Glyco_hydro_31_N_dom"/>
</dbReference>
<dbReference type="GO" id="GO:0005975">
    <property type="term" value="P:carbohydrate metabolic process"/>
    <property type="evidence" value="ECO:0007669"/>
    <property type="project" value="InterPro"/>
</dbReference>
<dbReference type="PANTHER" id="PTHR22762:SF162">
    <property type="entry name" value="NEUTRAL ALPHA-GLUCOSIDASE AB"/>
    <property type="match status" value="1"/>
</dbReference>
<dbReference type="FunFam" id="2.60.40.1180:FF:000023">
    <property type="entry name" value="neutral alpha-glucosidase AB isoform X2"/>
    <property type="match status" value="1"/>
</dbReference>
<feature type="region of interest" description="Disordered" evidence="5">
    <location>
        <begin position="197"/>
        <end position="239"/>
    </location>
</feature>
<dbReference type="Gene3D" id="2.60.40.1760">
    <property type="entry name" value="glycosyl hydrolase (family 31)"/>
    <property type="match status" value="1"/>
</dbReference>
<dbReference type="GO" id="GO:0006491">
    <property type="term" value="P:N-glycan processing"/>
    <property type="evidence" value="ECO:0007669"/>
    <property type="project" value="TreeGrafter"/>
</dbReference>
<dbReference type="GO" id="GO:0017177">
    <property type="term" value="C:glucosidase II complex"/>
    <property type="evidence" value="ECO:0007669"/>
    <property type="project" value="TreeGrafter"/>
</dbReference>
<feature type="compositionally biased region" description="Basic and acidic residues" evidence="5">
    <location>
        <begin position="197"/>
        <end position="210"/>
    </location>
</feature>
<accession>A0A8C6KUE6</accession>
<dbReference type="CDD" id="cd06603">
    <property type="entry name" value="GH31_GANC_GANAB_alpha"/>
    <property type="match status" value="1"/>
</dbReference>
<evidence type="ECO:0000313" key="9">
    <source>
        <dbReference type="Ensembl" id="ENSNFUP00015009045.1"/>
    </source>
</evidence>
<dbReference type="Gene3D" id="3.20.20.80">
    <property type="entry name" value="Glycosidases"/>
    <property type="match status" value="1"/>
</dbReference>
<protein>
    <submittedName>
        <fullName evidence="9">Glucosidase II alpha subunit</fullName>
    </submittedName>
</protein>
<dbReference type="InterPro" id="IPR017853">
    <property type="entry name" value="GH"/>
</dbReference>
<organism evidence="9 10">
    <name type="scientific">Nothobranchius furzeri</name>
    <name type="common">Turquoise killifish</name>
    <dbReference type="NCBI Taxonomy" id="105023"/>
    <lineage>
        <taxon>Eukaryota</taxon>
        <taxon>Metazoa</taxon>
        <taxon>Chordata</taxon>
        <taxon>Craniata</taxon>
        <taxon>Vertebrata</taxon>
        <taxon>Euteleostomi</taxon>
        <taxon>Actinopterygii</taxon>
        <taxon>Neopterygii</taxon>
        <taxon>Teleostei</taxon>
        <taxon>Neoteleostei</taxon>
        <taxon>Acanthomorphata</taxon>
        <taxon>Ovalentaria</taxon>
        <taxon>Atherinomorphae</taxon>
        <taxon>Cyprinodontiformes</taxon>
        <taxon>Nothobranchiidae</taxon>
        <taxon>Nothobranchius</taxon>
    </lineage>
</organism>
<evidence type="ECO:0000259" key="8">
    <source>
        <dbReference type="Pfam" id="PF21365"/>
    </source>
</evidence>
<dbReference type="Proteomes" id="UP000694548">
    <property type="component" value="Chromosome sgr01"/>
</dbReference>
<sequence length="939" mass="107553">GPQSVNTIAVLGFKRRCRELFKQEKMVPVLVVWLALCLSGTWAVDRSNFKTCDQSSFCKRQRALKPGESPYRALLETMELTNTRLTLQLINDNNKVRLLLELYRLQGNMTRVKINELKPLKPRYEVPDVLVREPPTEPIKCHCLDENGVVLSLGVESQRVIVSAQPFRLDIVEGHNVLMSLNSRGLLAFEHLRMRKDTQAEPEAENKEETTKEEEEKVEEGMWEETFKSHSDSKPNGPSAVSLDFSLPGVEHVYGIPEHADTLRLKTTDNGDPYRLYNLDVFQYELYNPMALYGAVPVMLAHNTQRTTGIFWLNAAETWVDISSNTAGKTVFGKMLDYVQGSSETPQTDVRWISESGIIDVFIMLGPTPKDIFSQYASLTGTQSFPPLSSLGYHQCRWNYNDQEDVRSVDAGFDEHDIPYDFIWLDIEHTDGKRYFTWDPHKFASPKDMLQGLKDKKRNMVAIVDPHIKVDSNYKIHNEIRSRGFYVKNKDGGDYEGWCWPGNAGYPDFTQPDMRAWWASMFSYDQYEGSMDNLYTWNDMNEPSVFNGPEVTMHKDAVHGSWEHRDVHNLYGLYVHRATMEGLIQRSGGVERPFVLTRAFFAGSQRYGAVWTGDNAAEWDHLKISIPMCLSLGLVGISFCGADVGGFFKSPSPELLVRWYQTGAYQPFFRAHAHLDTPRREPWLFGPENTALIREVIRQRYTFLPYWYQLFYHAYRTGEPVMRALWVEYPQDPATFAVDDEFLIGRDLLVHPVTEEGARGVTAFLPGKEEVWFDIHTFQKHNGAQNLYIPVTMSSIPVFQRGGSIIPRKLRVRRSSACMEHDPYTLFVALNTRRTAEGELYIDDGHTFNFDNKEFIHRRLFFSNNVLSSVNVAPEAQFTTKSWIERVVILGASKPRKVTLITADGHKSQLDFDFDASVSVLTIRKPSMNAGEDWSMALQ</sequence>
<dbReference type="PANTHER" id="PTHR22762">
    <property type="entry name" value="ALPHA-GLUCOSIDASE"/>
    <property type="match status" value="1"/>
</dbReference>
<reference evidence="9" key="2">
    <citation type="submission" date="2025-08" db="UniProtKB">
        <authorList>
            <consortium name="Ensembl"/>
        </authorList>
    </citation>
    <scope>IDENTIFICATION</scope>
</reference>
<comment type="similarity">
    <text evidence="1 4">Belongs to the glycosyl hydrolase 31 family.</text>
</comment>
<dbReference type="Pfam" id="PF13802">
    <property type="entry name" value="Gal_mutarotas_2"/>
    <property type="match status" value="1"/>
</dbReference>
<keyword evidence="2 4" id="KW-0378">Hydrolase</keyword>
<dbReference type="SUPFAM" id="SSF51445">
    <property type="entry name" value="(Trans)glycosidases"/>
    <property type="match status" value="1"/>
</dbReference>
<dbReference type="GO" id="GO:0033919">
    <property type="term" value="F:glucan 1,3-alpha-glucosidase activity"/>
    <property type="evidence" value="ECO:0007669"/>
    <property type="project" value="TreeGrafter"/>
</dbReference>
<evidence type="ECO:0000256" key="4">
    <source>
        <dbReference type="RuleBase" id="RU361185"/>
    </source>
</evidence>
<dbReference type="InterPro" id="IPR011013">
    <property type="entry name" value="Gal_mutarotase_sf_dom"/>
</dbReference>
<dbReference type="Pfam" id="PF01055">
    <property type="entry name" value="Glyco_hydro_31_2nd"/>
    <property type="match status" value="1"/>
</dbReference>
<dbReference type="Pfam" id="PF21365">
    <property type="entry name" value="Glyco_hydro_31_3rd"/>
    <property type="match status" value="1"/>
</dbReference>
<evidence type="ECO:0000256" key="1">
    <source>
        <dbReference type="ARBA" id="ARBA00007806"/>
    </source>
</evidence>
<dbReference type="GeneTree" id="ENSGT00940000159139"/>
<dbReference type="AlphaFoldDB" id="A0A8C6KUE6"/>
<dbReference type="InterPro" id="IPR048395">
    <property type="entry name" value="Glyco_hydro_31_C"/>
</dbReference>
<evidence type="ECO:0000256" key="5">
    <source>
        <dbReference type="SAM" id="MobiDB-lite"/>
    </source>
</evidence>
<dbReference type="InterPro" id="IPR013780">
    <property type="entry name" value="Glyco_hydro_b"/>
</dbReference>
<dbReference type="FunFam" id="3.20.20.80:FF:000046">
    <property type="entry name" value="Glucosidase alpha, neutral C"/>
    <property type="match status" value="1"/>
</dbReference>
<evidence type="ECO:0000259" key="6">
    <source>
        <dbReference type="Pfam" id="PF01055"/>
    </source>
</evidence>
<evidence type="ECO:0000256" key="2">
    <source>
        <dbReference type="ARBA" id="ARBA00022801"/>
    </source>
</evidence>
<feature type="domain" description="Glycoside hydrolase family 31 N-terminal" evidence="7">
    <location>
        <begin position="101"/>
        <end position="321"/>
    </location>
</feature>
<feature type="domain" description="Glycoside hydrolase family 31 TIM barrel" evidence="6">
    <location>
        <begin position="384"/>
        <end position="710"/>
    </location>
</feature>
<proteinExistence type="inferred from homology"/>
<dbReference type="GO" id="GO:0030246">
    <property type="term" value="F:carbohydrate binding"/>
    <property type="evidence" value="ECO:0007669"/>
    <property type="project" value="InterPro"/>
</dbReference>
<dbReference type="Ensembl" id="ENSNFUT00015009512.1">
    <property type="protein sequence ID" value="ENSNFUP00015009045.1"/>
    <property type="gene ID" value="ENSNFUG00015004339.1"/>
</dbReference>
<evidence type="ECO:0000256" key="3">
    <source>
        <dbReference type="ARBA" id="ARBA00023295"/>
    </source>
</evidence>
<dbReference type="FunFam" id="3.20.20.80:FF:000039">
    <property type="entry name" value="Glucosidase, alpha neutral C"/>
    <property type="match status" value="1"/>
</dbReference>
<reference evidence="9" key="1">
    <citation type="submission" date="2014-08" db="EMBL/GenBank/DDBJ databases">
        <authorList>
            <person name="Senf B."/>
            <person name="Petzold A."/>
            <person name="Downie B.R."/>
            <person name="Koch P."/>
            <person name="Platzer M."/>
        </authorList>
    </citation>
    <scope>NUCLEOTIDE SEQUENCE [LARGE SCALE GENOMIC DNA]</scope>
    <source>
        <strain evidence="9">GRZ</strain>
    </source>
</reference>
<dbReference type="SUPFAM" id="SSF51011">
    <property type="entry name" value="Glycosyl hydrolase domain"/>
    <property type="match status" value="1"/>
</dbReference>
<feature type="compositionally biased region" description="Acidic residues" evidence="5">
    <location>
        <begin position="211"/>
        <end position="223"/>
    </location>
</feature>
<feature type="domain" description="Glycosyl hydrolase family 31 C-terminal" evidence="8">
    <location>
        <begin position="718"/>
        <end position="806"/>
    </location>
</feature>
<keyword evidence="10" id="KW-1185">Reference proteome</keyword>
<gene>
    <name evidence="9" type="primary">GANAB</name>
    <name evidence="9" type="synonym">ganabb</name>
</gene>
<dbReference type="Gene3D" id="2.60.40.1180">
    <property type="entry name" value="Golgi alpha-mannosidase II"/>
    <property type="match status" value="2"/>
</dbReference>